<name>A0A1L9TU43_9EURO</name>
<evidence type="ECO:0000313" key="9">
    <source>
        <dbReference type="Proteomes" id="UP000184356"/>
    </source>
</evidence>
<keyword evidence="2" id="KW-0805">Transcription regulation</keyword>
<dbReference type="PANTHER" id="PTHR31001">
    <property type="entry name" value="UNCHARACTERIZED TRANSCRIPTIONAL REGULATORY PROTEIN"/>
    <property type="match status" value="1"/>
</dbReference>
<accession>A0A1L9TU43</accession>
<evidence type="ECO:0000256" key="3">
    <source>
        <dbReference type="ARBA" id="ARBA00023125"/>
    </source>
</evidence>
<dbReference type="STRING" id="1036612.A0A1L9TU43"/>
<feature type="compositionally biased region" description="Basic residues" evidence="6">
    <location>
        <begin position="61"/>
        <end position="72"/>
    </location>
</feature>
<keyword evidence="3" id="KW-0238">DNA-binding</keyword>
<evidence type="ECO:0000313" key="8">
    <source>
        <dbReference type="EMBL" id="OJJ62954.1"/>
    </source>
</evidence>
<evidence type="ECO:0000259" key="7">
    <source>
        <dbReference type="PROSITE" id="PS50048"/>
    </source>
</evidence>
<dbReference type="PROSITE" id="PS50048">
    <property type="entry name" value="ZN2_CY6_FUNGAL_2"/>
    <property type="match status" value="1"/>
</dbReference>
<dbReference type="GO" id="GO:0003677">
    <property type="term" value="F:DNA binding"/>
    <property type="evidence" value="ECO:0007669"/>
    <property type="project" value="UniProtKB-KW"/>
</dbReference>
<dbReference type="RefSeq" id="XP_040706760.1">
    <property type="nucleotide sequence ID" value="XM_040841445.1"/>
</dbReference>
<dbReference type="SMART" id="SM00066">
    <property type="entry name" value="GAL4"/>
    <property type="match status" value="1"/>
</dbReference>
<feature type="domain" description="Zn(2)-C6 fungal-type" evidence="7">
    <location>
        <begin position="15"/>
        <end position="47"/>
    </location>
</feature>
<organism evidence="8 9">
    <name type="scientific">Aspergillus sydowii CBS 593.65</name>
    <dbReference type="NCBI Taxonomy" id="1036612"/>
    <lineage>
        <taxon>Eukaryota</taxon>
        <taxon>Fungi</taxon>
        <taxon>Dikarya</taxon>
        <taxon>Ascomycota</taxon>
        <taxon>Pezizomycotina</taxon>
        <taxon>Eurotiomycetes</taxon>
        <taxon>Eurotiomycetidae</taxon>
        <taxon>Eurotiales</taxon>
        <taxon>Aspergillaceae</taxon>
        <taxon>Aspergillus</taxon>
        <taxon>Aspergillus subgen. Nidulantes</taxon>
    </lineage>
</organism>
<dbReference type="EMBL" id="KV878583">
    <property type="protein sequence ID" value="OJJ62954.1"/>
    <property type="molecule type" value="Genomic_DNA"/>
</dbReference>
<dbReference type="Pfam" id="PF00172">
    <property type="entry name" value="Zn_clus"/>
    <property type="match status" value="1"/>
</dbReference>
<evidence type="ECO:0000256" key="2">
    <source>
        <dbReference type="ARBA" id="ARBA00023015"/>
    </source>
</evidence>
<dbReference type="SUPFAM" id="SSF57701">
    <property type="entry name" value="Zn2/Cys6 DNA-binding domain"/>
    <property type="match status" value="1"/>
</dbReference>
<dbReference type="GO" id="GO:0008270">
    <property type="term" value="F:zinc ion binding"/>
    <property type="evidence" value="ECO:0007669"/>
    <property type="project" value="InterPro"/>
</dbReference>
<dbReference type="Proteomes" id="UP000184356">
    <property type="component" value="Unassembled WGS sequence"/>
</dbReference>
<comment type="subcellular location">
    <subcellularLocation>
        <location evidence="1">Nucleus</location>
    </subcellularLocation>
</comment>
<dbReference type="Gene3D" id="4.10.240.10">
    <property type="entry name" value="Zn(2)-C6 fungal-type DNA-binding domain"/>
    <property type="match status" value="1"/>
</dbReference>
<keyword evidence="5" id="KW-0539">Nucleus</keyword>
<evidence type="ECO:0000256" key="6">
    <source>
        <dbReference type="SAM" id="MobiDB-lite"/>
    </source>
</evidence>
<gene>
    <name evidence="8" type="ORF">ASPSYDRAFT_144575</name>
</gene>
<feature type="region of interest" description="Disordered" evidence="6">
    <location>
        <begin position="57"/>
        <end position="79"/>
    </location>
</feature>
<dbReference type="CDD" id="cd12148">
    <property type="entry name" value="fungal_TF_MHR"/>
    <property type="match status" value="1"/>
</dbReference>
<keyword evidence="4" id="KW-0804">Transcription</keyword>
<dbReference type="PANTHER" id="PTHR31001:SF53">
    <property type="entry name" value="ZN(II)2CYS6 TRANSCRIPTION FACTOR (EUROFUNG)"/>
    <property type="match status" value="1"/>
</dbReference>
<dbReference type="CDD" id="cd00067">
    <property type="entry name" value="GAL4"/>
    <property type="match status" value="1"/>
</dbReference>
<dbReference type="GO" id="GO:0000981">
    <property type="term" value="F:DNA-binding transcription factor activity, RNA polymerase II-specific"/>
    <property type="evidence" value="ECO:0007669"/>
    <property type="project" value="InterPro"/>
</dbReference>
<dbReference type="InterPro" id="IPR050613">
    <property type="entry name" value="Sec_Metabolite_Reg"/>
</dbReference>
<keyword evidence="9" id="KW-1185">Reference proteome</keyword>
<dbReference type="PROSITE" id="PS00463">
    <property type="entry name" value="ZN2_CY6_FUNGAL_1"/>
    <property type="match status" value="1"/>
</dbReference>
<dbReference type="GO" id="GO:0005634">
    <property type="term" value="C:nucleus"/>
    <property type="evidence" value="ECO:0007669"/>
    <property type="project" value="UniProtKB-SubCell"/>
</dbReference>
<evidence type="ECO:0000256" key="1">
    <source>
        <dbReference type="ARBA" id="ARBA00004123"/>
    </source>
</evidence>
<reference evidence="9" key="1">
    <citation type="journal article" date="2017" name="Genome Biol.">
        <title>Comparative genomics reveals high biological diversity and specific adaptations in the industrially and medically important fungal genus Aspergillus.</title>
        <authorList>
            <person name="de Vries R.P."/>
            <person name="Riley R."/>
            <person name="Wiebenga A."/>
            <person name="Aguilar-Osorio G."/>
            <person name="Amillis S."/>
            <person name="Uchima C.A."/>
            <person name="Anderluh G."/>
            <person name="Asadollahi M."/>
            <person name="Askin M."/>
            <person name="Barry K."/>
            <person name="Battaglia E."/>
            <person name="Bayram O."/>
            <person name="Benocci T."/>
            <person name="Braus-Stromeyer S.A."/>
            <person name="Caldana C."/>
            <person name="Canovas D."/>
            <person name="Cerqueira G.C."/>
            <person name="Chen F."/>
            <person name="Chen W."/>
            <person name="Choi C."/>
            <person name="Clum A."/>
            <person name="Dos Santos R.A."/>
            <person name="Damasio A.R."/>
            <person name="Diallinas G."/>
            <person name="Emri T."/>
            <person name="Fekete E."/>
            <person name="Flipphi M."/>
            <person name="Freyberg S."/>
            <person name="Gallo A."/>
            <person name="Gournas C."/>
            <person name="Habgood R."/>
            <person name="Hainaut M."/>
            <person name="Harispe M.L."/>
            <person name="Henrissat B."/>
            <person name="Hilden K.S."/>
            <person name="Hope R."/>
            <person name="Hossain A."/>
            <person name="Karabika E."/>
            <person name="Karaffa L."/>
            <person name="Karanyi Z."/>
            <person name="Krasevec N."/>
            <person name="Kuo A."/>
            <person name="Kusch H."/>
            <person name="LaButti K."/>
            <person name="Lagendijk E.L."/>
            <person name="Lapidus A."/>
            <person name="Levasseur A."/>
            <person name="Lindquist E."/>
            <person name="Lipzen A."/>
            <person name="Logrieco A.F."/>
            <person name="MacCabe A."/>
            <person name="Maekelae M.R."/>
            <person name="Malavazi I."/>
            <person name="Melin P."/>
            <person name="Meyer V."/>
            <person name="Mielnichuk N."/>
            <person name="Miskei M."/>
            <person name="Molnar A.P."/>
            <person name="Mule G."/>
            <person name="Ngan C.Y."/>
            <person name="Orejas M."/>
            <person name="Orosz E."/>
            <person name="Ouedraogo J.P."/>
            <person name="Overkamp K.M."/>
            <person name="Park H.-S."/>
            <person name="Perrone G."/>
            <person name="Piumi F."/>
            <person name="Punt P.J."/>
            <person name="Ram A.F."/>
            <person name="Ramon A."/>
            <person name="Rauscher S."/>
            <person name="Record E."/>
            <person name="Riano-Pachon D.M."/>
            <person name="Robert V."/>
            <person name="Roehrig J."/>
            <person name="Ruller R."/>
            <person name="Salamov A."/>
            <person name="Salih N.S."/>
            <person name="Samson R.A."/>
            <person name="Sandor E."/>
            <person name="Sanguinetti M."/>
            <person name="Schuetze T."/>
            <person name="Sepcic K."/>
            <person name="Shelest E."/>
            <person name="Sherlock G."/>
            <person name="Sophianopoulou V."/>
            <person name="Squina F.M."/>
            <person name="Sun H."/>
            <person name="Susca A."/>
            <person name="Todd R.B."/>
            <person name="Tsang A."/>
            <person name="Unkles S.E."/>
            <person name="van de Wiele N."/>
            <person name="van Rossen-Uffink D."/>
            <person name="Oliveira J.V."/>
            <person name="Vesth T.C."/>
            <person name="Visser J."/>
            <person name="Yu J.-H."/>
            <person name="Zhou M."/>
            <person name="Andersen M.R."/>
            <person name="Archer D.B."/>
            <person name="Baker S.E."/>
            <person name="Benoit I."/>
            <person name="Brakhage A.A."/>
            <person name="Braus G.H."/>
            <person name="Fischer R."/>
            <person name="Frisvad J.C."/>
            <person name="Goldman G.H."/>
            <person name="Houbraken J."/>
            <person name="Oakley B."/>
            <person name="Pocsi I."/>
            <person name="Scazzocchio C."/>
            <person name="Seiboth B."/>
            <person name="vanKuyk P.A."/>
            <person name="Wortman J."/>
            <person name="Dyer P.S."/>
            <person name="Grigoriev I.V."/>
        </authorList>
    </citation>
    <scope>NUCLEOTIDE SEQUENCE [LARGE SCALE GENOMIC DNA]</scope>
    <source>
        <strain evidence="9">CBS 593.65</strain>
    </source>
</reference>
<sequence>MATTGTLRKNGQQPSCEPCRTSKLRCDHAVPVCQRCIARQRTDQCIYHPCPLTKPRENRQRKIQSRPQRAKRTTASVEAEPDKLYDWTSKAPSVSARIAQNQTPNEGEETFPSLSFLGPTSHSRDFFENLKHFGCESLNDVGIAGSAPVDPRDVEVGAQILGLLEHDSFYKELLDRRFELYHGMYFGPPLAWEVLARLKTLYQECIRGSTAASRQARLLEWSKSIFQNTASTIETHPDMTLKEYVAIIAPRWETIGTLLGFAGRATYQISPNEPVLRQENMPGKDKEGFRKISLAALDMCLQFSHNLGITSDPLAWATILLTTFLADMHGPTADSRASKADGDVATVIFALGLHQGKVDERAPFFLSELRTRTIVAAYFNDKELATFLGRPPRICRRYCNLQPPVDLAWDDVVADAPVRDVALQRLGPDGWDTQGDPRGESSNPRVILLMGILREMILEVSLCYNVDDLEGMVKYFLFQELLLSQTVAKRTGEIADSCVDISRQIISHILNIISKQVRMGSVDYLTCNDLSYIGLPAAGVLSKELLRQSHSHSINPTFPRSEVIQNLSIFAAHLETLFPDREGDHETRTRGLWFIRSVLDAVLNPQPAASVIANHPENIGNAPSAVHLPGPSVVAAHSEANALGEQELDFAALWEEIDFDWDGDRRVFLS</sequence>
<dbReference type="InterPro" id="IPR001138">
    <property type="entry name" value="Zn2Cys6_DnaBD"/>
</dbReference>
<evidence type="ECO:0000256" key="4">
    <source>
        <dbReference type="ARBA" id="ARBA00023163"/>
    </source>
</evidence>
<dbReference type="OrthoDB" id="4898680at2759"/>
<dbReference type="GeneID" id="63757518"/>
<protein>
    <recommendedName>
        <fullName evidence="7">Zn(2)-C6 fungal-type domain-containing protein</fullName>
    </recommendedName>
</protein>
<dbReference type="AlphaFoldDB" id="A0A1L9TU43"/>
<dbReference type="InterPro" id="IPR036864">
    <property type="entry name" value="Zn2-C6_fun-type_DNA-bd_sf"/>
</dbReference>
<dbReference type="VEuPathDB" id="FungiDB:ASPSYDRAFT_144575"/>
<proteinExistence type="predicted"/>
<evidence type="ECO:0000256" key="5">
    <source>
        <dbReference type="ARBA" id="ARBA00023242"/>
    </source>
</evidence>